<dbReference type="AlphaFoldDB" id="A0A926EBR9"/>
<dbReference type="PRINTS" id="PR01650">
    <property type="entry name" value="SECETRNLCASE"/>
</dbReference>
<evidence type="ECO:0000313" key="11">
    <source>
        <dbReference type="Proteomes" id="UP000660861"/>
    </source>
</evidence>
<evidence type="ECO:0000313" key="10">
    <source>
        <dbReference type="EMBL" id="MBC8570982.1"/>
    </source>
</evidence>
<comment type="subunit">
    <text evidence="9">Component of the Sec protein translocase complex. Heterotrimer consisting of SecY, SecE and SecG subunits. The heterotrimers can form oligomers, although 1 heterotrimer is thought to be able to translocate proteins. Interacts with the ribosome. Interacts with SecDF, and other proteins may be involved. Interacts with SecA.</text>
</comment>
<dbReference type="Gene3D" id="1.20.5.1030">
    <property type="entry name" value="Preprotein translocase secy subunit"/>
    <property type="match status" value="1"/>
</dbReference>
<evidence type="ECO:0000256" key="9">
    <source>
        <dbReference type="HAMAP-Rule" id="MF_00422"/>
    </source>
</evidence>
<dbReference type="GO" id="GO:0005886">
    <property type="term" value="C:plasma membrane"/>
    <property type="evidence" value="ECO:0007669"/>
    <property type="project" value="UniProtKB-SubCell"/>
</dbReference>
<dbReference type="RefSeq" id="WP_262398074.1">
    <property type="nucleotide sequence ID" value="NZ_JACRTC010000006.1"/>
</dbReference>
<evidence type="ECO:0000256" key="5">
    <source>
        <dbReference type="ARBA" id="ARBA00022927"/>
    </source>
</evidence>
<dbReference type="GO" id="GO:0065002">
    <property type="term" value="P:intracellular protein transmembrane transport"/>
    <property type="evidence" value="ECO:0007669"/>
    <property type="project" value="UniProtKB-UniRule"/>
</dbReference>
<organism evidence="10 11">
    <name type="scientific">Zongyangia hominis</name>
    <dbReference type="NCBI Taxonomy" id="2763677"/>
    <lineage>
        <taxon>Bacteria</taxon>
        <taxon>Bacillati</taxon>
        <taxon>Bacillota</taxon>
        <taxon>Clostridia</taxon>
        <taxon>Eubacteriales</taxon>
        <taxon>Oscillospiraceae</taxon>
        <taxon>Zongyangia</taxon>
    </lineage>
</organism>
<dbReference type="Pfam" id="PF00584">
    <property type="entry name" value="SecE"/>
    <property type="match status" value="1"/>
</dbReference>
<name>A0A926EBR9_9FIRM</name>
<keyword evidence="11" id="KW-1185">Reference proteome</keyword>
<keyword evidence="2 9" id="KW-0813">Transport</keyword>
<dbReference type="GO" id="GO:0006605">
    <property type="term" value="P:protein targeting"/>
    <property type="evidence" value="ECO:0007669"/>
    <property type="project" value="UniProtKB-UniRule"/>
</dbReference>
<gene>
    <name evidence="9 10" type="primary">secE</name>
    <name evidence="10" type="ORF">H8709_09095</name>
</gene>
<accession>A0A926EBR9</accession>
<comment type="function">
    <text evidence="9">Essential subunit of the Sec protein translocation channel SecYEG. Clamps together the 2 halves of SecY. May contact the channel plug during translocation.</text>
</comment>
<keyword evidence="8 9" id="KW-0472">Membrane</keyword>
<evidence type="ECO:0000256" key="4">
    <source>
        <dbReference type="ARBA" id="ARBA00022692"/>
    </source>
</evidence>
<evidence type="ECO:0000256" key="6">
    <source>
        <dbReference type="ARBA" id="ARBA00022989"/>
    </source>
</evidence>
<dbReference type="GO" id="GO:0009306">
    <property type="term" value="P:protein secretion"/>
    <property type="evidence" value="ECO:0007669"/>
    <property type="project" value="UniProtKB-UniRule"/>
</dbReference>
<evidence type="ECO:0000256" key="3">
    <source>
        <dbReference type="ARBA" id="ARBA00022475"/>
    </source>
</evidence>
<comment type="caution">
    <text evidence="10">The sequence shown here is derived from an EMBL/GenBank/DDBJ whole genome shotgun (WGS) entry which is preliminary data.</text>
</comment>
<evidence type="ECO:0000256" key="8">
    <source>
        <dbReference type="ARBA" id="ARBA00023136"/>
    </source>
</evidence>
<keyword evidence="6 9" id="KW-1133">Transmembrane helix</keyword>
<protein>
    <recommendedName>
        <fullName evidence="9">Protein translocase subunit SecE</fullName>
    </recommendedName>
</protein>
<comment type="subcellular location">
    <subcellularLocation>
        <location evidence="9">Cell membrane</location>
        <topology evidence="9">Single-pass membrane protein</topology>
    </subcellularLocation>
    <subcellularLocation>
        <location evidence="1">Membrane</location>
    </subcellularLocation>
</comment>
<dbReference type="InterPro" id="IPR001901">
    <property type="entry name" value="Translocase_SecE/Sec61-g"/>
</dbReference>
<dbReference type="EMBL" id="JACRTC010000006">
    <property type="protein sequence ID" value="MBC8570982.1"/>
    <property type="molecule type" value="Genomic_DNA"/>
</dbReference>
<proteinExistence type="inferred from homology"/>
<dbReference type="InterPro" id="IPR038379">
    <property type="entry name" value="SecE_sf"/>
</dbReference>
<keyword evidence="3 9" id="KW-1003">Cell membrane</keyword>
<evidence type="ECO:0000256" key="1">
    <source>
        <dbReference type="ARBA" id="ARBA00004370"/>
    </source>
</evidence>
<dbReference type="InterPro" id="IPR005807">
    <property type="entry name" value="SecE_bac"/>
</dbReference>
<dbReference type="HAMAP" id="MF_00422">
    <property type="entry name" value="SecE"/>
    <property type="match status" value="1"/>
</dbReference>
<sequence length="81" mass="9159">MSSTQTKDTKKGRFSPKNIAKRIGRFFRDFKGESKKIVWPTKKQVVNNTIVVIVMMLIVGAFIWGVDALMSLLVNAFLKIA</sequence>
<evidence type="ECO:0000256" key="7">
    <source>
        <dbReference type="ARBA" id="ARBA00023010"/>
    </source>
</evidence>
<dbReference type="Proteomes" id="UP000660861">
    <property type="component" value="Unassembled WGS sequence"/>
</dbReference>
<evidence type="ECO:0000256" key="2">
    <source>
        <dbReference type="ARBA" id="ARBA00022448"/>
    </source>
</evidence>
<dbReference type="GO" id="GO:0008320">
    <property type="term" value="F:protein transmembrane transporter activity"/>
    <property type="evidence" value="ECO:0007669"/>
    <property type="project" value="UniProtKB-UniRule"/>
</dbReference>
<dbReference type="PANTHER" id="PTHR33910">
    <property type="entry name" value="PROTEIN TRANSLOCASE SUBUNIT SECE"/>
    <property type="match status" value="1"/>
</dbReference>
<keyword evidence="7 9" id="KW-0811">Translocation</keyword>
<feature type="transmembrane region" description="Helical" evidence="9">
    <location>
        <begin position="45"/>
        <end position="66"/>
    </location>
</feature>
<keyword evidence="4 9" id="KW-0812">Transmembrane</keyword>
<keyword evidence="5 9" id="KW-0653">Protein transport</keyword>
<comment type="similarity">
    <text evidence="9">Belongs to the SecE/SEC61-gamma family.</text>
</comment>
<dbReference type="NCBIfam" id="TIGR00964">
    <property type="entry name" value="secE_bact"/>
    <property type="match status" value="1"/>
</dbReference>
<dbReference type="GO" id="GO:0043952">
    <property type="term" value="P:protein transport by the Sec complex"/>
    <property type="evidence" value="ECO:0007669"/>
    <property type="project" value="UniProtKB-UniRule"/>
</dbReference>
<reference evidence="10" key="1">
    <citation type="submission" date="2020-08" db="EMBL/GenBank/DDBJ databases">
        <title>Genome public.</title>
        <authorList>
            <person name="Liu C."/>
            <person name="Sun Q."/>
        </authorList>
    </citation>
    <scope>NUCLEOTIDE SEQUENCE</scope>
    <source>
        <strain evidence="10">NSJ-54</strain>
    </source>
</reference>
<dbReference type="PANTHER" id="PTHR33910:SF1">
    <property type="entry name" value="PROTEIN TRANSLOCASE SUBUNIT SECE"/>
    <property type="match status" value="1"/>
</dbReference>